<keyword evidence="3" id="KW-1185">Reference proteome</keyword>
<gene>
    <name evidence="2" type="ORF">Taro_003427</name>
</gene>
<dbReference type="AlphaFoldDB" id="A0A843TRS5"/>
<organism evidence="2 3">
    <name type="scientific">Colocasia esculenta</name>
    <name type="common">Wild taro</name>
    <name type="synonym">Arum esculentum</name>
    <dbReference type="NCBI Taxonomy" id="4460"/>
    <lineage>
        <taxon>Eukaryota</taxon>
        <taxon>Viridiplantae</taxon>
        <taxon>Streptophyta</taxon>
        <taxon>Embryophyta</taxon>
        <taxon>Tracheophyta</taxon>
        <taxon>Spermatophyta</taxon>
        <taxon>Magnoliopsida</taxon>
        <taxon>Liliopsida</taxon>
        <taxon>Araceae</taxon>
        <taxon>Aroideae</taxon>
        <taxon>Colocasieae</taxon>
        <taxon>Colocasia</taxon>
    </lineage>
</organism>
<name>A0A843TRS5_COLES</name>
<keyword evidence="1" id="KW-0472">Membrane</keyword>
<evidence type="ECO:0000313" key="2">
    <source>
        <dbReference type="EMBL" id="MQL71099.1"/>
    </source>
</evidence>
<reference evidence="2" key="1">
    <citation type="submission" date="2017-07" db="EMBL/GenBank/DDBJ databases">
        <title>Taro Niue Genome Assembly and Annotation.</title>
        <authorList>
            <person name="Atibalentja N."/>
            <person name="Keating K."/>
            <person name="Fields C.J."/>
        </authorList>
    </citation>
    <scope>NUCLEOTIDE SEQUENCE</scope>
    <source>
        <strain evidence="2">Niue_2</strain>
        <tissue evidence="2">Leaf</tissue>
    </source>
</reference>
<comment type="caution">
    <text evidence="2">The sequence shown here is derived from an EMBL/GenBank/DDBJ whole genome shotgun (WGS) entry which is preliminary data.</text>
</comment>
<protein>
    <submittedName>
        <fullName evidence="2">Uncharacterized protein</fullName>
    </submittedName>
</protein>
<feature type="transmembrane region" description="Helical" evidence="1">
    <location>
        <begin position="157"/>
        <end position="182"/>
    </location>
</feature>
<dbReference type="EMBL" id="NMUH01000088">
    <property type="protein sequence ID" value="MQL71099.1"/>
    <property type="molecule type" value="Genomic_DNA"/>
</dbReference>
<keyword evidence="1" id="KW-0812">Transmembrane</keyword>
<accession>A0A843TRS5</accession>
<keyword evidence="1" id="KW-1133">Transmembrane helix</keyword>
<dbReference type="Proteomes" id="UP000652761">
    <property type="component" value="Unassembled WGS sequence"/>
</dbReference>
<evidence type="ECO:0000313" key="3">
    <source>
        <dbReference type="Proteomes" id="UP000652761"/>
    </source>
</evidence>
<feature type="transmembrane region" description="Helical" evidence="1">
    <location>
        <begin position="194"/>
        <end position="212"/>
    </location>
</feature>
<feature type="transmembrane region" description="Helical" evidence="1">
    <location>
        <begin position="218"/>
        <end position="248"/>
    </location>
</feature>
<proteinExistence type="predicted"/>
<sequence length="468" mass="50297">MKKIWSVVHDDRVFALELFFAELTHGIDLPLWSSDRLFLFVDLFLAMPLFQGEIGRKATTSWRSDVDVAVDLDACKSKLNLLNVANTQASLYQRPLDGRLVNPVTPPIPIRTIPEKCCTGSIYVVKNTHRFELEGADVRVQMVCVVPLVVSSISCVLRAWCVIAGWFVSLVLLMMELLVEVFLVRRTVADRSGAVLLVIVGYAFGCMCSVVVERVCELWVPCVLLELFLICSGGGFSQNFFVLVSVLLSSGLRCVVGWLCVLDGALVVRVEAFVASQCVALTTCCGRESLWLAPCHFGAVGATMCTTPGGSGVELFRLWDACGGLSLVVVPYHSVVATLLLCSSSGGALDFGCGPRLVFPRCACWFAFYLGQRAAFGSCGFPIFLVVECFSAVGSVALALGVAHFVVGALPTIVCSFECLVVSLEADSGTSVCVLGGSEVYRFELEGADVRVQTVCVVPLVASSISCG</sequence>
<evidence type="ECO:0000256" key="1">
    <source>
        <dbReference type="SAM" id="Phobius"/>
    </source>
</evidence>